<dbReference type="EMBL" id="CP158568">
    <property type="protein sequence ID" value="XBY46040.1"/>
    <property type="molecule type" value="Genomic_DNA"/>
</dbReference>
<sequence>MQRFGTVVILPAAGRGDAKHTLLLLADGSAPVADVIGAARGLGAPEARILAN</sequence>
<dbReference type="RefSeq" id="WP_407051137.1">
    <property type="nucleotide sequence ID" value="NZ_CP158568.1"/>
</dbReference>
<dbReference type="KEGG" id="mflg:ABS361_07345"/>
<protein>
    <submittedName>
        <fullName evidence="1">Uncharacterized protein</fullName>
    </submittedName>
</protein>
<organism evidence="1">
    <name type="scientific">Methyloraptor flagellatus</name>
    <dbReference type="NCBI Taxonomy" id="3162530"/>
    <lineage>
        <taxon>Bacteria</taxon>
        <taxon>Pseudomonadati</taxon>
        <taxon>Pseudomonadota</taxon>
        <taxon>Alphaproteobacteria</taxon>
        <taxon>Hyphomicrobiales</taxon>
        <taxon>Ancalomicrobiaceae</taxon>
        <taxon>Methyloraptor</taxon>
    </lineage>
</organism>
<accession>A0AAU7XDB0</accession>
<gene>
    <name evidence="1" type="ORF">ABS361_07345</name>
</gene>
<reference evidence="1" key="1">
    <citation type="submission" date="2024-06" db="EMBL/GenBank/DDBJ databases">
        <title>Methylostella associata gen. nov., sp. nov., a novel Ancalomicrobiaceae-affiliated facultatively methylotrophic bacteria that feed on methanotrophs of the genus Methylococcus.</title>
        <authorList>
            <person name="Saltykova V."/>
            <person name="Danilova O.V."/>
            <person name="Oshkin I.Y."/>
            <person name="Belova S.E."/>
            <person name="Pimenov N.V."/>
            <person name="Dedysh S.N."/>
        </authorList>
    </citation>
    <scope>NUCLEOTIDE SEQUENCE</scope>
    <source>
        <strain evidence="1">S20</strain>
    </source>
</reference>
<evidence type="ECO:0000313" key="1">
    <source>
        <dbReference type="EMBL" id="XBY46040.1"/>
    </source>
</evidence>
<name>A0AAU7XDB0_9HYPH</name>
<dbReference type="AlphaFoldDB" id="A0AAU7XDB0"/>
<proteinExistence type="predicted"/>